<reference evidence="2 3" key="1">
    <citation type="journal article" date="2012" name="J. Bacteriol.">
        <title>Draft genome of Streptomyces tsukubaensis NRRL 18488, the producer of the clinically important immunosuppressant tacrolimus (FK506).</title>
        <authorList>
            <person name="Barreiro C."/>
            <person name="Prieto C."/>
            <person name="Sola-Landa A."/>
            <person name="Solera E."/>
            <person name="Martinez-Castro M."/>
            <person name="Perez-Redondo R."/>
            <person name="Garcia-Estrada C."/>
            <person name="Aparicio J.F."/>
            <person name="Fernandez-Martinez L.T."/>
            <person name="Santos-Aberturas J."/>
            <person name="Salehi-Najafabadi Z."/>
            <person name="Rodriguez-Garcia A."/>
            <person name="Tauch A."/>
            <person name="Martin J.F."/>
        </authorList>
    </citation>
    <scope>NUCLEOTIDE SEQUENCE [LARGE SCALE GENOMIC DNA]</scope>
    <source>
        <strain evidence="3">DSM 42081 / NBRC 108919 / NRRL 18488 / 9993</strain>
    </source>
</reference>
<sequence>MPARRRIAVAIAAAALTVPIVTGCSAVDKALDCVDTAEAVTSSIDNLQTAVSNAAEDPTKAREALKDIDKELKELNDKTDNADLEKAVKDLDTGIDNIRKAIEDGGNTVDIGPLRDAGKEIGKVCTP</sequence>
<proteinExistence type="predicted"/>
<keyword evidence="1" id="KW-0732">Signal</keyword>
<evidence type="ECO:0000313" key="3">
    <source>
        <dbReference type="Proteomes" id="UP000005940"/>
    </source>
</evidence>
<protein>
    <recommendedName>
        <fullName evidence="4">Secreted protein</fullName>
    </recommendedName>
</protein>
<dbReference type="RefSeq" id="WP_006349117.1">
    <property type="nucleotide sequence ID" value="NZ_CP029159.1"/>
</dbReference>
<organism evidence="2 3">
    <name type="scientific">Streptomyces tsukubensis (strain DSM 42081 / NBRC 108919 / NRRL 18488 / 9993)</name>
    <dbReference type="NCBI Taxonomy" id="1114943"/>
    <lineage>
        <taxon>Bacteria</taxon>
        <taxon>Bacillati</taxon>
        <taxon>Actinomycetota</taxon>
        <taxon>Actinomycetes</taxon>
        <taxon>Kitasatosporales</taxon>
        <taxon>Streptomycetaceae</taxon>
        <taxon>Streptomyces</taxon>
    </lineage>
</organism>
<evidence type="ECO:0000313" key="2">
    <source>
        <dbReference type="EMBL" id="QKM69677.1"/>
    </source>
</evidence>
<dbReference type="EMBL" id="CP029159">
    <property type="protein sequence ID" value="QKM69677.1"/>
    <property type="molecule type" value="Genomic_DNA"/>
</dbReference>
<name>I2MYS3_STRT9</name>
<evidence type="ECO:0000256" key="1">
    <source>
        <dbReference type="SAM" id="SignalP"/>
    </source>
</evidence>
<dbReference type="PROSITE" id="PS51257">
    <property type="entry name" value="PROKAR_LIPOPROTEIN"/>
    <property type="match status" value="1"/>
</dbReference>
<dbReference type="Proteomes" id="UP000005940">
    <property type="component" value="Chromosome"/>
</dbReference>
<keyword evidence="3" id="KW-1185">Reference proteome</keyword>
<gene>
    <name evidence="2" type="ORF">STSU_023425</name>
</gene>
<feature type="chain" id="PRO_5035256125" description="Secreted protein" evidence="1">
    <location>
        <begin position="27"/>
        <end position="127"/>
    </location>
</feature>
<dbReference type="Gene3D" id="1.20.1480.30">
    <property type="entry name" value="Designed four-helix bundle protein"/>
    <property type="match status" value="1"/>
</dbReference>
<feature type="signal peptide" evidence="1">
    <location>
        <begin position="1"/>
        <end position="26"/>
    </location>
</feature>
<accession>I2MYS3</accession>
<dbReference type="AlphaFoldDB" id="I2MYS3"/>
<evidence type="ECO:0008006" key="4">
    <source>
        <dbReference type="Google" id="ProtNLM"/>
    </source>
</evidence>